<proteinExistence type="predicted"/>
<reference evidence="1 2" key="1">
    <citation type="submission" date="2019-12" db="EMBL/GenBank/DDBJ databases">
        <title>Draft genome sequence of the ascomycete Xylaria multiplex DSM 110363.</title>
        <authorList>
            <person name="Buettner E."/>
            <person name="Kellner H."/>
        </authorList>
    </citation>
    <scope>NUCLEOTIDE SEQUENCE [LARGE SCALE GENOMIC DNA]</scope>
    <source>
        <strain evidence="1 2">DSM 110363</strain>
    </source>
</reference>
<comment type="caution">
    <text evidence="1">The sequence shown here is derived from an EMBL/GenBank/DDBJ whole genome shotgun (WGS) entry which is preliminary data.</text>
</comment>
<protein>
    <submittedName>
        <fullName evidence="1">Uncharacterized protein</fullName>
    </submittedName>
</protein>
<name>A0A7C8IRV5_9PEZI</name>
<sequence>MEDISWVLLLNTVRRSIERCRKIQRGLNLVDFIVGDELADNITNRQPRIAQSSQAVVDHGETMVRDQFKLQRIFGSIDELETYKCHAILQYLQRLLRALVEIANGLGRYRVCIEKEYRRKSDEYQRQFLTNSRAHWRGLYPGVAMGKKSPLRIVTSVHDRDLVDIIGDPGSMDMTWDEYVRRYETTRGNGDGW</sequence>
<keyword evidence="2" id="KW-1185">Reference proteome</keyword>
<dbReference type="EMBL" id="WUBL01000019">
    <property type="protein sequence ID" value="KAF2970721.1"/>
    <property type="molecule type" value="Genomic_DNA"/>
</dbReference>
<gene>
    <name evidence="1" type="ORF">GQX73_g2772</name>
</gene>
<dbReference type="OrthoDB" id="10420505at2759"/>
<evidence type="ECO:0000313" key="2">
    <source>
        <dbReference type="Proteomes" id="UP000481858"/>
    </source>
</evidence>
<accession>A0A7C8IRV5</accession>
<dbReference type="Proteomes" id="UP000481858">
    <property type="component" value="Unassembled WGS sequence"/>
</dbReference>
<dbReference type="AlphaFoldDB" id="A0A7C8IRV5"/>
<organism evidence="1 2">
    <name type="scientific">Xylaria multiplex</name>
    <dbReference type="NCBI Taxonomy" id="323545"/>
    <lineage>
        <taxon>Eukaryota</taxon>
        <taxon>Fungi</taxon>
        <taxon>Dikarya</taxon>
        <taxon>Ascomycota</taxon>
        <taxon>Pezizomycotina</taxon>
        <taxon>Sordariomycetes</taxon>
        <taxon>Xylariomycetidae</taxon>
        <taxon>Xylariales</taxon>
        <taxon>Xylariaceae</taxon>
        <taxon>Xylaria</taxon>
    </lineage>
</organism>
<evidence type="ECO:0000313" key="1">
    <source>
        <dbReference type="EMBL" id="KAF2970721.1"/>
    </source>
</evidence>
<dbReference type="InParanoid" id="A0A7C8IRV5"/>